<keyword evidence="8" id="KW-1185">Reference proteome</keyword>
<dbReference type="GO" id="GO:0003677">
    <property type="term" value="F:DNA binding"/>
    <property type="evidence" value="ECO:0007669"/>
    <property type="project" value="UniProtKB-KW"/>
</dbReference>
<evidence type="ECO:0000259" key="6">
    <source>
        <dbReference type="Pfam" id="PF14214"/>
    </source>
</evidence>
<keyword evidence="5" id="KW-0539">Nucleus</keyword>
<dbReference type="SUPFAM" id="SSF101936">
    <property type="entry name" value="DNA-binding pseudobarrel domain"/>
    <property type="match status" value="1"/>
</dbReference>
<evidence type="ECO:0000313" key="8">
    <source>
        <dbReference type="Proteomes" id="UP000823749"/>
    </source>
</evidence>
<organism evidence="7 8">
    <name type="scientific">Rhododendron griersonianum</name>
    <dbReference type="NCBI Taxonomy" id="479676"/>
    <lineage>
        <taxon>Eukaryota</taxon>
        <taxon>Viridiplantae</taxon>
        <taxon>Streptophyta</taxon>
        <taxon>Embryophyta</taxon>
        <taxon>Tracheophyta</taxon>
        <taxon>Spermatophyta</taxon>
        <taxon>Magnoliopsida</taxon>
        <taxon>eudicotyledons</taxon>
        <taxon>Gunneridae</taxon>
        <taxon>Pentapetalae</taxon>
        <taxon>asterids</taxon>
        <taxon>Ericales</taxon>
        <taxon>Ericaceae</taxon>
        <taxon>Ericoideae</taxon>
        <taxon>Rhodoreae</taxon>
        <taxon>Rhododendron</taxon>
    </lineage>
</organism>
<dbReference type="EMBL" id="JACTNZ010000010">
    <property type="protein sequence ID" value="KAG5528987.1"/>
    <property type="molecule type" value="Genomic_DNA"/>
</dbReference>
<gene>
    <name evidence="7" type="ORF">RHGRI_029598</name>
</gene>
<dbReference type="GO" id="GO:0005634">
    <property type="term" value="C:nucleus"/>
    <property type="evidence" value="ECO:0007669"/>
    <property type="project" value="UniProtKB-SubCell"/>
</dbReference>
<evidence type="ECO:0000256" key="1">
    <source>
        <dbReference type="ARBA" id="ARBA00004123"/>
    </source>
</evidence>
<evidence type="ECO:0000256" key="2">
    <source>
        <dbReference type="ARBA" id="ARBA00023015"/>
    </source>
</evidence>
<evidence type="ECO:0000256" key="3">
    <source>
        <dbReference type="ARBA" id="ARBA00023125"/>
    </source>
</evidence>
<keyword evidence="3" id="KW-0238">DNA-binding</keyword>
<feature type="domain" description="Helitron helicase-like" evidence="6">
    <location>
        <begin position="365"/>
        <end position="527"/>
    </location>
</feature>
<comment type="caution">
    <text evidence="7">The sequence shown here is derived from an EMBL/GenBank/DDBJ whole genome shotgun (WGS) entry which is preliminary data.</text>
</comment>
<protein>
    <recommendedName>
        <fullName evidence="6">Helitron helicase-like domain-containing protein</fullName>
    </recommendedName>
</protein>
<sequence>MVLYDPFVHWVYYPTDSDEPRTGGVYELNTGNNSSEIVGVAINRGGDHLYYRALPAFVQEYSAILPLGNIIRWDLKKHFVAWMESIIYHSFLRYSVEGVQNCWFIQDISAYNLTTLTTIPIGFCDTFNGDDQTIWILLKHGRKAWPVQVVNNVFCAGWTNFRRSHALRPNFNLVFGCERKWIFNVFILDENHVDVQYPWSQPNDTWVNLFPTPADLVTSCIPSAIANEQPAKRFGHQYVARNNVGPNSAPPTVSHVAAIWIEDNKAEELRERDIIVQQQDGHSKKIRYYYGCYDPLQYPLLFPLGEPGWHRGIKKRKRNNCNDYCLGQGKVIPVHVSTVAQLLNTEEIVYEEDGKNTTTVSAREYYAYRLQIRQSTNSILLQAGRLLQQYVVDMYVKIETSRLDYFKSHQREIRADLYQGIVDSVNKGETQATNIGTRIILPGSFVGGPRDMRKRYLDAMALVATYGKPDLFITMTCNPNWKEIKQELKKGEEAQNRPDLLTRIFRSKFQELWKDVIKKQLFGPVVA</sequence>
<dbReference type="Proteomes" id="UP000823749">
    <property type="component" value="Chromosome 10"/>
</dbReference>
<dbReference type="Gene3D" id="2.40.330.10">
    <property type="entry name" value="DNA-binding pseudobarrel domain"/>
    <property type="match status" value="1"/>
</dbReference>
<dbReference type="PANTHER" id="PTHR45786">
    <property type="entry name" value="DNA BINDING PROTEIN-LIKE"/>
    <property type="match status" value="1"/>
</dbReference>
<proteinExistence type="predicted"/>
<evidence type="ECO:0000313" key="7">
    <source>
        <dbReference type="EMBL" id="KAG5528987.1"/>
    </source>
</evidence>
<evidence type="ECO:0000256" key="5">
    <source>
        <dbReference type="ARBA" id="ARBA00023242"/>
    </source>
</evidence>
<comment type="subcellular location">
    <subcellularLocation>
        <location evidence="1">Nucleus</location>
    </subcellularLocation>
</comment>
<keyword evidence="4" id="KW-0804">Transcription</keyword>
<name>A0AAV6IK26_9ERIC</name>
<evidence type="ECO:0000256" key="4">
    <source>
        <dbReference type="ARBA" id="ARBA00023163"/>
    </source>
</evidence>
<accession>A0AAV6IK26</accession>
<dbReference type="InterPro" id="IPR025476">
    <property type="entry name" value="Helitron_helicase-like"/>
</dbReference>
<reference evidence="7" key="1">
    <citation type="submission" date="2020-08" db="EMBL/GenBank/DDBJ databases">
        <title>Plant Genome Project.</title>
        <authorList>
            <person name="Zhang R.-G."/>
        </authorList>
    </citation>
    <scope>NUCLEOTIDE SEQUENCE</scope>
    <source>
        <strain evidence="7">WSP0</strain>
        <tissue evidence="7">Leaf</tissue>
    </source>
</reference>
<dbReference type="PANTHER" id="PTHR45786:SF78">
    <property type="entry name" value="ATP-DEPENDENT DNA HELICASE"/>
    <property type="match status" value="1"/>
</dbReference>
<keyword evidence="2" id="KW-0805">Transcription regulation</keyword>
<dbReference type="InterPro" id="IPR015300">
    <property type="entry name" value="DNA-bd_pseudobarrel_sf"/>
</dbReference>
<dbReference type="Pfam" id="PF14214">
    <property type="entry name" value="Helitron_like_N"/>
    <property type="match status" value="1"/>
</dbReference>
<dbReference type="AlphaFoldDB" id="A0AAV6IK26"/>